<keyword evidence="3" id="KW-1185">Reference proteome</keyword>
<gene>
    <name evidence="2" type="ORF">LENED_008274</name>
</gene>
<reference evidence="2 3" key="2">
    <citation type="submission" date="2017-02" db="EMBL/GenBank/DDBJ databases">
        <title>A genome survey and senescence transcriptome analysis in Lentinula edodes.</title>
        <authorList>
            <person name="Sakamoto Y."/>
            <person name="Nakade K."/>
            <person name="Sato S."/>
            <person name="Yoshida Y."/>
            <person name="Miyazaki K."/>
            <person name="Natsume S."/>
            <person name="Konno N."/>
        </authorList>
    </citation>
    <scope>NUCLEOTIDE SEQUENCE [LARGE SCALE GENOMIC DNA]</scope>
    <source>
        <strain evidence="2 3">NBRC 111202</strain>
    </source>
</reference>
<sequence length="234" mass="25187">MSAKQLSSGTLSLKFMQNAQRAKQLKEVVLERAHVEDDGQWEIAKEIRESWGSTESNDTVVYESSYLPFIFPSTPSSSSADDIPKGRRVFKRGKEVKATIESSSPVKTETPVPPADSASDPSVRNQKFDTGTTSNPYIKKSAKLAIFDTSRVGADLRPPTNNITSSVQAPTSSKTGFLKPAGVDEPKASSSGAHTALQVGLNNKTLVKYTNSIATDKENKCKGSEGGQDKITTT</sequence>
<dbReference type="AlphaFoldDB" id="A0A1Q3EGP7"/>
<feature type="compositionally biased region" description="Polar residues" evidence="1">
    <location>
        <begin position="159"/>
        <end position="175"/>
    </location>
</feature>
<proteinExistence type="predicted"/>
<feature type="region of interest" description="Disordered" evidence="1">
    <location>
        <begin position="157"/>
        <end position="194"/>
    </location>
</feature>
<reference evidence="2 3" key="1">
    <citation type="submission" date="2016-08" db="EMBL/GenBank/DDBJ databases">
        <authorList>
            <consortium name="Lentinula edodes genome sequencing consortium"/>
            <person name="Sakamoto Y."/>
            <person name="Nakade K."/>
            <person name="Sato S."/>
            <person name="Yoshida Y."/>
            <person name="Miyazaki K."/>
            <person name="Natsume S."/>
            <person name="Konno N."/>
        </authorList>
    </citation>
    <scope>NUCLEOTIDE SEQUENCE [LARGE SCALE GENOMIC DNA]</scope>
    <source>
        <strain evidence="2 3">NBRC 111202</strain>
    </source>
</reference>
<accession>A0A1Q3EGP7</accession>
<protein>
    <submittedName>
        <fullName evidence="2">Uncharacterized protein</fullName>
    </submittedName>
</protein>
<dbReference type="EMBL" id="BDGU01000315">
    <property type="protein sequence ID" value="GAW06356.1"/>
    <property type="molecule type" value="Genomic_DNA"/>
</dbReference>
<feature type="region of interest" description="Disordered" evidence="1">
    <location>
        <begin position="94"/>
        <end position="134"/>
    </location>
</feature>
<comment type="caution">
    <text evidence="2">The sequence shown here is derived from an EMBL/GenBank/DDBJ whole genome shotgun (WGS) entry which is preliminary data.</text>
</comment>
<name>A0A1Q3EGP7_LENED</name>
<organism evidence="2 3">
    <name type="scientific">Lentinula edodes</name>
    <name type="common">Shiitake mushroom</name>
    <name type="synonym">Lentinus edodes</name>
    <dbReference type="NCBI Taxonomy" id="5353"/>
    <lineage>
        <taxon>Eukaryota</taxon>
        <taxon>Fungi</taxon>
        <taxon>Dikarya</taxon>
        <taxon>Basidiomycota</taxon>
        <taxon>Agaricomycotina</taxon>
        <taxon>Agaricomycetes</taxon>
        <taxon>Agaricomycetidae</taxon>
        <taxon>Agaricales</taxon>
        <taxon>Marasmiineae</taxon>
        <taxon>Omphalotaceae</taxon>
        <taxon>Lentinula</taxon>
    </lineage>
</organism>
<evidence type="ECO:0000313" key="2">
    <source>
        <dbReference type="EMBL" id="GAW06356.1"/>
    </source>
</evidence>
<dbReference type="Proteomes" id="UP000188533">
    <property type="component" value="Unassembled WGS sequence"/>
</dbReference>
<evidence type="ECO:0000256" key="1">
    <source>
        <dbReference type="SAM" id="MobiDB-lite"/>
    </source>
</evidence>
<evidence type="ECO:0000313" key="3">
    <source>
        <dbReference type="Proteomes" id="UP000188533"/>
    </source>
</evidence>
<feature type="region of interest" description="Disordered" evidence="1">
    <location>
        <begin position="215"/>
        <end position="234"/>
    </location>
</feature>
<feature type="compositionally biased region" description="Polar residues" evidence="1">
    <location>
        <begin position="124"/>
        <end position="134"/>
    </location>
</feature>